<keyword evidence="1" id="KW-0472">Membrane</keyword>
<evidence type="ECO:0000313" key="3">
    <source>
        <dbReference type="Proteomes" id="UP000807769"/>
    </source>
</evidence>
<keyword evidence="1" id="KW-0812">Transmembrane</keyword>
<feature type="transmembrane region" description="Helical" evidence="1">
    <location>
        <begin position="27"/>
        <end position="48"/>
    </location>
</feature>
<reference evidence="2" key="1">
    <citation type="journal article" date="2020" name="New Phytol.">
        <title>Comparative genomics reveals dynamic genome evolution in host specialist ectomycorrhizal fungi.</title>
        <authorList>
            <person name="Lofgren L.A."/>
            <person name="Nguyen N.H."/>
            <person name="Vilgalys R."/>
            <person name="Ruytinx J."/>
            <person name="Liao H.L."/>
            <person name="Branco S."/>
            <person name="Kuo A."/>
            <person name="LaButti K."/>
            <person name="Lipzen A."/>
            <person name="Andreopoulos W."/>
            <person name="Pangilinan J."/>
            <person name="Riley R."/>
            <person name="Hundley H."/>
            <person name="Na H."/>
            <person name="Barry K."/>
            <person name="Grigoriev I.V."/>
            <person name="Stajich J.E."/>
            <person name="Kennedy P.G."/>
        </authorList>
    </citation>
    <scope>NUCLEOTIDE SEQUENCE</scope>
    <source>
        <strain evidence="2">MN1</strain>
    </source>
</reference>
<evidence type="ECO:0000256" key="1">
    <source>
        <dbReference type="SAM" id="Phobius"/>
    </source>
</evidence>
<gene>
    <name evidence="2" type="ORF">BJ212DRAFT_1348063</name>
</gene>
<name>A0A9P7ECK0_9AGAM</name>
<proteinExistence type="predicted"/>
<keyword evidence="1" id="KW-1133">Transmembrane helix</keyword>
<organism evidence="2 3">
    <name type="scientific">Suillus subaureus</name>
    <dbReference type="NCBI Taxonomy" id="48587"/>
    <lineage>
        <taxon>Eukaryota</taxon>
        <taxon>Fungi</taxon>
        <taxon>Dikarya</taxon>
        <taxon>Basidiomycota</taxon>
        <taxon>Agaricomycotina</taxon>
        <taxon>Agaricomycetes</taxon>
        <taxon>Agaricomycetidae</taxon>
        <taxon>Boletales</taxon>
        <taxon>Suillineae</taxon>
        <taxon>Suillaceae</taxon>
        <taxon>Suillus</taxon>
    </lineage>
</organism>
<dbReference type="AlphaFoldDB" id="A0A9P7ECK0"/>
<dbReference type="Proteomes" id="UP000807769">
    <property type="component" value="Unassembled WGS sequence"/>
</dbReference>
<sequence length="101" mass="11705">MGCVPTIFIRSFQYSLESWCRFTVRSFLSFLFVSLLCIFDSLSFDFILTNSRSMRLRNAILLHVYLSSLLACVSSSPVYFEYTSFYHIILCRLSSPQSANQ</sequence>
<comment type="caution">
    <text evidence="2">The sequence shown here is derived from an EMBL/GenBank/DDBJ whole genome shotgun (WGS) entry which is preliminary data.</text>
</comment>
<accession>A0A9P7ECK0</accession>
<evidence type="ECO:0000313" key="2">
    <source>
        <dbReference type="EMBL" id="KAG1817984.1"/>
    </source>
</evidence>
<protein>
    <submittedName>
        <fullName evidence="2">Uncharacterized protein</fullName>
    </submittedName>
</protein>
<dbReference type="GeneID" id="64629414"/>
<dbReference type="EMBL" id="JABBWG010000012">
    <property type="protein sequence ID" value="KAG1817984.1"/>
    <property type="molecule type" value="Genomic_DNA"/>
</dbReference>
<dbReference type="RefSeq" id="XP_041194044.1">
    <property type="nucleotide sequence ID" value="XM_041335397.1"/>
</dbReference>
<feature type="transmembrane region" description="Helical" evidence="1">
    <location>
        <begin position="60"/>
        <end position="80"/>
    </location>
</feature>
<keyword evidence="3" id="KW-1185">Reference proteome</keyword>